<comment type="subunit">
    <text evidence="2">Heterodimer of SbcC and SbcD.</text>
</comment>
<feature type="coiled-coil region" evidence="4">
    <location>
        <begin position="608"/>
        <end position="635"/>
    </location>
</feature>
<dbReference type="STRING" id="1193682.BJP25_03575"/>
<dbReference type="GO" id="GO:0016887">
    <property type="term" value="F:ATP hydrolysis activity"/>
    <property type="evidence" value="ECO:0007669"/>
    <property type="project" value="InterPro"/>
</dbReference>
<organism evidence="7 8">
    <name type="scientific">Actinokineospora bangkokensis</name>
    <dbReference type="NCBI Taxonomy" id="1193682"/>
    <lineage>
        <taxon>Bacteria</taxon>
        <taxon>Bacillati</taxon>
        <taxon>Actinomycetota</taxon>
        <taxon>Actinomycetes</taxon>
        <taxon>Pseudonocardiales</taxon>
        <taxon>Pseudonocardiaceae</taxon>
        <taxon>Actinokineospora</taxon>
    </lineage>
</organism>
<dbReference type="OrthoDB" id="9795626at2"/>
<evidence type="ECO:0000259" key="6">
    <source>
        <dbReference type="Pfam" id="PF13476"/>
    </source>
</evidence>
<keyword evidence="7" id="KW-0378">Hydrolase</keyword>
<dbReference type="InterPro" id="IPR038729">
    <property type="entry name" value="Rad50/SbcC_AAA"/>
</dbReference>
<evidence type="ECO:0000256" key="3">
    <source>
        <dbReference type="ARBA" id="ARBA00013368"/>
    </source>
</evidence>
<dbReference type="PANTHER" id="PTHR32114:SF2">
    <property type="entry name" value="ABC TRANSPORTER ABCH.3"/>
    <property type="match status" value="1"/>
</dbReference>
<evidence type="ECO:0000313" key="8">
    <source>
        <dbReference type="Proteomes" id="UP000186040"/>
    </source>
</evidence>
<keyword evidence="8" id="KW-1185">Reference proteome</keyword>
<dbReference type="SUPFAM" id="SSF52540">
    <property type="entry name" value="P-loop containing nucleoside triphosphate hydrolases"/>
    <property type="match status" value="1"/>
</dbReference>
<keyword evidence="4" id="KW-0175">Coiled coil</keyword>
<keyword evidence="7" id="KW-0540">Nuclease</keyword>
<dbReference type="PANTHER" id="PTHR32114">
    <property type="entry name" value="ABC TRANSPORTER ABCH.3"/>
    <property type="match status" value="1"/>
</dbReference>
<name>A0A1Q9LDI4_9PSEU</name>
<accession>A0A1Q9LDI4</accession>
<dbReference type="InterPro" id="IPR027417">
    <property type="entry name" value="P-loop_NTPase"/>
</dbReference>
<protein>
    <recommendedName>
        <fullName evidence="3">Nuclease SbcCD subunit C</fullName>
    </recommendedName>
</protein>
<dbReference type="Gene3D" id="3.40.50.300">
    <property type="entry name" value="P-loop containing nucleotide triphosphate hydrolases"/>
    <property type="match status" value="2"/>
</dbReference>
<evidence type="ECO:0000256" key="5">
    <source>
        <dbReference type="SAM" id="MobiDB-lite"/>
    </source>
</evidence>
<evidence type="ECO:0000256" key="1">
    <source>
        <dbReference type="ARBA" id="ARBA00006930"/>
    </source>
</evidence>
<dbReference type="EMBL" id="MKQR01000028">
    <property type="protein sequence ID" value="OLR90069.1"/>
    <property type="molecule type" value="Genomic_DNA"/>
</dbReference>
<reference evidence="7 8" key="1">
    <citation type="submission" date="2016-10" db="EMBL/GenBank/DDBJ databases">
        <title>The Draft Genome Sequence of Actinokineospora bangkokensis 44EHWT reveals the biosynthetic pathway of antifungal compounds Thailandins with unusual extender unit butylmalonyl-CoA.</title>
        <authorList>
            <person name="Greule A."/>
            <person name="Intra B."/>
            <person name="Flemming S."/>
            <person name="Rommel M.G."/>
            <person name="Panbangred W."/>
            <person name="Bechthold A."/>
        </authorList>
    </citation>
    <scope>NUCLEOTIDE SEQUENCE [LARGE SCALE GENOMIC DNA]</scope>
    <source>
        <strain evidence="7 8">44EHW</strain>
    </source>
</reference>
<keyword evidence="7" id="KW-0269">Exonuclease</keyword>
<gene>
    <name evidence="7" type="ORF">BJP25_03575</name>
</gene>
<feature type="domain" description="Rad50/SbcC-type AAA" evidence="6">
    <location>
        <begin position="5"/>
        <end position="186"/>
    </location>
</feature>
<feature type="compositionally biased region" description="Basic and acidic residues" evidence="5">
    <location>
        <begin position="543"/>
        <end position="561"/>
    </location>
</feature>
<dbReference type="GO" id="GO:0004527">
    <property type="term" value="F:exonuclease activity"/>
    <property type="evidence" value="ECO:0007669"/>
    <property type="project" value="UniProtKB-KW"/>
</dbReference>
<evidence type="ECO:0000256" key="2">
    <source>
        <dbReference type="ARBA" id="ARBA00011322"/>
    </source>
</evidence>
<dbReference type="GO" id="GO:0006302">
    <property type="term" value="P:double-strand break repair"/>
    <property type="evidence" value="ECO:0007669"/>
    <property type="project" value="InterPro"/>
</dbReference>
<sequence>MRLHRLEVSAFGPYPGTEVVDFDALAADGLFLLHGDTGAGKTTLLDAVAFALFGTVPGMRGETKRLRCDYADPDQVTEVALDLTVQGHRLRVVRSPEYERPKKRGEGTTRQQARVSLSWVGQAPSGHAPDGITRIDEVADTVERLLGMTKDQFFQVVLLPQGDFARFLRSGTEERETLLEKLFGTQNFARVEQWFRTRRTEKHRELEAARREAGELLARFEQASGQDAPQTPDLGWLDAVTTAAEALHRVTEQGVRATAAQRARAEEALAEGRDLVAKVERVRRATRELAELEAQAPARASWRTELDDARRAAPVVLADDQLRRARRAVDAAVARAEQAVDAAGETGVKRLREWVARGRRRGVDGSVVDELRARAGALREEAGALGGLVAEAERQAADEQRLARLVTRSEQLAQTSADVERALAEYPPRIAAAREAANSAAGSRSAVDGLRARRDEVAAAAKDTAAAQRARQALVSAEDDNRAAVDAHQEARERVQALRQARLDGMAAELAAGLAAGEACPVCGAHEHPAPALPSGHTATPEDEQRAEVAEQRALHARERAGQALTRARTELAQLEERLAPWRGVDLSTELATVRAAFDGAVAAAARVDVLDKELAELEQGLDALRQRRSLVERDSAAVDSERRGLVEAVQERAAVLAQARGPFESVAARVADVQGRTARLDQVADACAALVAARERLAEHEEALSEAVAAAGFPSAAKALGAAREDNVVEKLRGKLADAEAAVKQHKETLSDMDLFGIEPDVEVDLLPLRDAVERTRSAAEQAVAAAGEARTRFVAVRDLGKRLRAAWQRLEPVEAAYAELDALTDVVNGRGQNSARMSLRSYVLAARLEEVAVSASARLRDMSQGRYSFVHSDAAGARGTRGGLGLDVLDDYSGRVRPAKTLSGGESFLASLSLALGLADVVAAESGGALLDTLFVDEGFGTLDANALDDVMSILDTLRDGGRVVGLVSHVEELRQRIPVRLHVKKARGGSRVVQG</sequence>
<dbReference type="Proteomes" id="UP000186040">
    <property type="component" value="Unassembled WGS sequence"/>
</dbReference>
<feature type="region of interest" description="Disordered" evidence="5">
    <location>
        <begin position="531"/>
        <end position="562"/>
    </location>
</feature>
<evidence type="ECO:0000256" key="4">
    <source>
        <dbReference type="SAM" id="Coils"/>
    </source>
</evidence>
<comment type="similarity">
    <text evidence="1">Belongs to the SMC family. SbcC subfamily.</text>
</comment>
<dbReference type="Pfam" id="PF13558">
    <property type="entry name" value="SbcC_Walker_B"/>
    <property type="match status" value="1"/>
</dbReference>
<dbReference type="AlphaFoldDB" id="A0A1Q9LDI4"/>
<dbReference type="Pfam" id="PF13476">
    <property type="entry name" value="AAA_23"/>
    <property type="match status" value="1"/>
</dbReference>
<evidence type="ECO:0000313" key="7">
    <source>
        <dbReference type="EMBL" id="OLR90069.1"/>
    </source>
</evidence>
<dbReference type="RefSeq" id="WP_075978277.1">
    <property type="nucleotide sequence ID" value="NZ_MKQR01000028.1"/>
</dbReference>
<feature type="coiled-coil region" evidence="4">
    <location>
        <begin position="474"/>
        <end position="501"/>
    </location>
</feature>
<proteinExistence type="inferred from homology"/>
<feature type="coiled-coil region" evidence="4">
    <location>
        <begin position="684"/>
        <end position="750"/>
    </location>
</feature>
<comment type="caution">
    <text evidence="7">The sequence shown here is derived from an EMBL/GenBank/DDBJ whole genome shotgun (WGS) entry which is preliminary data.</text>
</comment>